<dbReference type="GO" id="GO:0042054">
    <property type="term" value="F:histone methyltransferase activity"/>
    <property type="evidence" value="ECO:0007669"/>
    <property type="project" value="TreeGrafter"/>
</dbReference>
<keyword evidence="9" id="KW-0862">Zinc</keyword>
<evidence type="ECO:0000256" key="12">
    <source>
        <dbReference type="PROSITE-ProRule" id="PRU01015"/>
    </source>
</evidence>
<dbReference type="EMBL" id="RBVV01000020">
    <property type="protein sequence ID" value="RNJ59090.1"/>
    <property type="molecule type" value="Genomic_DNA"/>
</dbReference>
<protein>
    <recommendedName>
        <fullName evidence="2">type I protein arginine methyltransferase</fullName>
        <ecNumber evidence="2">2.1.1.319</ecNumber>
    </recommendedName>
</protein>
<evidence type="ECO:0000259" key="15">
    <source>
        <dbReference type="Pfam" id="PF13649"/>
    </source>
</evidence>
<dbReference type="Proteomes" id="UP000267145">
    <property type="component" value="Unassembled WGS sequence"/>
</dbReference>
<accession>A0A3M9YJ17</accession>
<dbReference type="FunFam" id="3.40.50.150:FF:000003">
    <property type="entry name" value="Blast:Protein arginine N-methyltransferase 1"/>
    <property type="match status" value="1"/>
</dbReference>
<feature type="domain" description="Protein arginine N-methyltransferase 3-like C2H2 zinc finger" evidence="16">
    <location>
        <begin position="93"/>
        <end position="136"/>
    </location>
</feature>
<dbReference type="GO" id="GO:0035242">
    <property type="term" value="F:protein-arginine omega-N asymmetric methyltransferase activity"/>
    <property type="evidence" value="ECO:0007669"/>
    <property type="project" value="UniProtKB-EC"/>
</dbReference>
<evidence type="ECO:0000313" key="19">
    <source>
        <dbReference type="Proteomes" id="UP000267145"/>
    </source>
</evidence>
<evidence type="ECO:0000256" key="9">
    <source>
        <dbReference type="ARBA" id="ARBA00022833"/>
    </source>
</evidence>
<dbReference type="Gene3D" id="3.40.50.150">
    <property type="entry name" value="Vaccinia Virus protein VP39"/>
    <property type="match status" value="1"/>
</dbReference>
<dbReference type="SUPFAM" id="SSF57667">
    <property type="entry name" value="beta-beta-alpha zinc fingers"/>
    <property type="match status" value="1"/>
</dbReference>
<dbReference type="PANTHER" id="PTHR11006:SF116">
    <property type="entry name" value="PROTEIN METHYLTRANSFERASE"/>
    <property type="match status" value="1"/>
</dbReference>
<evidence type="ECO:0000259" key="17">
    <source>
        <dbReference type="Pfam" id="PF22528"/>
    </source>
</evidence>
<dbReference type="GO" id="GO:0005634">
    <property type="term" value="C:nucleus"/>
    <property type="evidence" value="ECO:0007669"/>
    <property type="project" value="TreeGrafter"/>
</dbReference>
<feature type="coiled-coil region" evidence="13">
    <location>
        <begin position="173"/>
        <end position="200"/>
    </location>
</feature>
<evidence type="ECO:0000256" key="8">
    <source>
        <dbReference type="ARBA" id="ARBA00022771"/>
    </source>
</evidence>
<keyword evidence="6 12" id="KW-0949">S-adenosyl-L-methionine</keyword>
<dbReference type="InterPro" id="IPR049482">
    <property type="entry name" value="ANM3-like_C2H2_Zf"/>
</dbReference>
<keyword evidence="5 12" id="KW-0808">Transferase</keyword>
<keyword evidence="7" id="KW-0479">Metal-binding</keyword>
<comment type="subcellular location">
    <subcellularLocation>
        <location evidence="1">Cytoplasm</location>
        <location evidence="1">Cytosol</location>
    </subcellularLocation>
</comment>
<dbReference type="Gene3D" id="2.70.160.11">
    <property type="entry name" value="Hnrnp arginine n-methyltransferase1"/>
    <property type="match status" value="1"/>
</dbReference>
<dbReference type="Pfam" id="PF13649">
    <property type="entry name" value="Methyltransf_25"/>
    <property type="match status" value="1"/>
</dbReference>
<evidence type="ECO:0000256" key="14">
    <source>
        <dbReference type="SAM" id="MobiDB-lite"/>
    </source>
</evidence>
<keyword evidence="19" id="KW-1185">Reference proteome</keyword>
<dbReference type="Pfam" id="PF21137">
    <property type="entry name" value="ANM3_C2H2_Zf"/>
    <property type="match status" value="1"/>
</dbReference>
<dbReference type="SUPFAM" id="SSF53335">
    <property type="entry name" value="S-adenosyl-L-methionine-dependent methyltransferases"/>
    <property type="match status" value="1"/>
</dbReference>
<evidence type="ECO:0000256" key="6">
    <source>
        <dbReference type="ARBA" id="ARBA00022691"/>
    </source>
</evidence>
<dbReference type="GeneID" id="39607331"/>
<evidence type="ECO:0000256" key="11">
    <source>
        <dbReference type="ARBA" id="ARBA00049303"/>
    </source>
</evidence>
<dbReference type="GO" id="GO:0032259">
    <property type="term" value="P:methylation"/>
    <property type="evidence" value="ECO:0007669"/>
    <property type="project" value="UniProtKB-KW"/>
</dbReference>
<feature type="domain" description="Protein arginine N-methyltransferase" evidence="17">
    <location>
        <begin position="374"/>
        <end position="555"/>
    </location>
</feature>
<dbReference type="AlphaFoldDB" id="A0A3M9YJ17"/>
<keyword evidence="13" id="KW-0175">Coiled coil</keyword>
<evidence type="ECO:0000256" key="4">
    <source>
        <dbReference type="ARBA" id="ARBA00022603"/>
    </source>
</evidence>
<evidence type="ECO:0000256" key="1">
    <source>
        <dbReference type="ARBA" id="ARBA00004514"/>
    </source>
</evidence>
<evidence type="ECO:0000259" key="16">
    <source>
        <dbReference type="Pfam" id="PF21137"/>
    </source>
</evidence>
<dbReference type="RefSeq" id="XP_028497248.1">
    <property type="nucleotide sequence ID" value="XM_028637829.1"/>
</dbReference>
<feature type="compositionally biased region" description="Low complexity" evidence="14">
    <location>
        <begin position="34"/>
        <end position="45"/>
    </location>
</feature>
<proteinExistence type="predicted"/>
<gene>
    <name evidence="18" type="ORF">D7B24_003642</name>
</gene>
<evidence type="ECO:0000256" key="7">
    <source>
        <dbReference type="ARBA" id="ARBA00022723"/>
    </source>
</evidence>
<dbReference type="InterPro" id="IPR055135">
    <property type="entry name" value="PRMT_dom"/>
</dbReference>
<feature type="region of interest" description="Disordered" evidence="14">
    <location>
        <begin position="29"/>
        <end position="52"/>
    </location>
</feature>
<dbReference type="PANTHER" id="PTHR11006">
    <property type="entry name" value="PROTEIN ARGININE N-METHYLTRANSFERASE"/>
    <property type="match status" value="1"/>
</dbReference>
<keyword evidence="3" id="KW-0963">Cytoplasm</keyword>
<dbReference type="EC" id="2.1.1.319" evidence="2"/>
<comment type="catalytic activity">
    <reaction evidence="10">
        <text>L-arginyl-[protein] + 2 S-adenosyl-L-methionine = N(omega),N(omega)-dimethyl-L-arginyl-[protein] + 2 S-adenosyl-L-homocysteine + 2 H(+)</text>
        <dbReference type="Rhea" id="RHEA:48096"/>
        <dbReference type="Rhea" id="RHEA-COMP:10532"/>
        <dbReference type="Rhea" id="RHEA-COMP:11991"/>
        <dbReference type="ChEBI" id="CHEBI:15378"/>
        <dbReference type="ChEBI" id="CHEBI:29965"/>
        <dbReference type="ChEBI" id="CHEBI:57856"/>
        <dbReference type="ChEBI" id="CHEBI:59789"/>
        <dbReference type="ChEBI" id="CHEBI:61897"/>
        <dbReference type="EC" id="2.1.1.319"/>
    </reaction>
    <physiologicalReaction direction="left-to-right" evidence="10">
        <dbReference type="Rhea" id="RHEA:48097"/>
    </physiologicalReaction>
</comment>
<dbReference type="GO" id="GO:0005829">
    <property type="term" value="C:cytosol"/>
    <property type="evidence" value="ECO:0007669"/>
    <property type="project" value="UniProtKB-SubCell"/>
</dbReference>
<dbReference type="GO" id="GO:0008270">
    <property type="term" value="F:zinc ion binding"/>
    <property type="evidence" value="ECO:0007669"/>
    <property type="project" value="UniProtKB-KW"/>
</dbReference>
<dbReference type="InterPro" id="IPR025799">
    <property type="entry name" value="Arg_MeTrfase"/>
</dbReference>
<comment type="catalytic activity">
    <reaction evidence="11">
        <text>L-arginyl-[protein] + S-adenosyl-L-methionine = N(omega)-methyl-L-arginyl-[protein] + S-adenosyl-L-homocysteine + H(+)</text>
        <dbReference type="Rhea" id="RHEA:48100"/>
        <dbReference type="Rhea" id="RHEA-COMP:10532"/>
        <dbReference type="Rhea" id="RHEA-COMP:11990"/>
        <dbReference type="ChEBI" id="CHEBI:15378"/>
        <dbReference type="ChEBI" id="CHEBI:29965"/>
        <dbReference type="ChEBI" id="CHEBI:57856"/>
        <dbReference type="ChEBI" id="CHEBI:59789"/>
        <dbReference type="ChEBI" id="CHEBI:65280"/>
    </reaction>
    <physiologicalReaction direction="left-to-right" evidence="11">
        <dbReference type="Rhea" id="RHEA:48101"/>
    </physiologicalReaction>
</comment>
<dbReference type="STRING" id="1051616.A0A3M9YJ17"/>
<evidence type="ECO:0000256" key="2">
    <source>
        <dbReference type="ARBA" id="ARBA00011925"/>
    </source>
</evidence>
<reference evidence="18 19" key="1">
    <citation type="submission" date="2018-10" db="EMBL/GenBank/DDBJ databases">
        <title>Genome sequence of Verticillium nonalfalfae VnAa140.</title>
        <authorList>
            <person name="Stajich J.E."/>
            <person name="Kasson M.T."/>
        </authorList>
    </citation>
    <scope>NUCLEOTIDE SEQUENCE [LARGE SCALE GENOMIC DNA]</scope>
    <source>
        <strain evidence="18 19">VnAa140</strain>
    </source>
</reference>
<keyword evidence="8" id="KW-0863">Zinc-finger</keyword>
<keyword evidence="4 12" id="KW-0489">Methyltransferase</keyword>
<dbReference type="FunFam" id="2.70.160.11:FF:000016">
    <property type="entry name" value="Protein arginine methyltransferase RmtB"/>
    <property type="match status" value="1"/>
</dbReference>
<comment type="caution">
    <text evidence="18">The sequence shown here is derived from an EMBL/GenBank/DDBJ whole genome shotgun (WGS) entry which is preliminary data.</text>
</comment>
<name>A0A3M9YJ17_9PEZI</name>
<evidence type="ECO:0000256" key="3">
    <source>
        <dbReference type="ARBA" id="ARBA00022490"/>
    </source>
</evidence>
<sequence>MVKFAPNCLNCASLSPAHSPVMAQNKLRNDEAMSSTESNSSGGSDADWDDAESDHEEPLAIVSLLDDAVFADVTSMLEHCKKQYDFDFVEAQRRLALDFHGSVRLVNFIRQRVLDGVSLPVPIRLEDIDHDQYLKPVVEDDALIMSLDELHVDDHVEPLSKEGSVLTGEVPSTQSLLASKSELERELAAVKAQFANYRTAVEQTLDHRWGDDTDPGPAAPPRDQSQYYWESLADPLTQDIHETMLKDVVRTDAYRDFVYENKALFKGKVVLDIGCGTGILSMFCAKAGAKMVYAVDKSDIIDKARENVYHNGLSDTITLLKGRIEDISLPVDSVDIIISEWMGYCLLYEAMLPSVLYARDKYLRPDGILVPSVSTIWVAPVSDPEFVADHVSFWDDVYGFDMKALKAGIYDEARIDVWPSSTICGAPAQISYLDLHTVKAEELNFTAQWNSTLSRDIAALDGFLIWFDCFFTKTRAETIPPGVEAKPRTGKDQSPVVFTTGPYGPDTHWKQGFLLADQSKGSVAVKCDTKVSGQVTFKAPEDNPRALRISTTWTTGDTEQMSQTWKLR</sequence>
<organism evidence="18 19">
    <name type="scientific">Verticillium nonalfalfae</name>
    <dbReference type="NCBI Taxonomy" id="1051616"/>
    <lineage>
        <taxon>Eukaryota</taxon>
        <taxon>Fungi</taxon>
        <taxon>Dikarya</taxon>
        <taxon>Ascomycota</taxon>
        <taxon>Pezizomycotina</taxon>
        <taxon>Sordariomycetes</taxon>
        <taxon>Hypocreomycetidae</taxon>
        <taxon>Glomerellales</taxon>
        <taxon>Plectosphaerellaceae</taxon>
        <taxon>Verticillium</taxon>
    </lineage>
</organism>
<evidence type="ECO:0000256" key="10">
    <source>
        <dbReference type="ARBA" id="ARBA00047384"/>
    </source>
</evidence>
<dbReference type="CDD" id="cd02440">
    <property type="entry name" value="AdoMet_MTases"/>
    <property type="match status" value="1"/>
</dbReference>
<dbReference type="PROSITE" id="PS51678">
    <property type="entry name" value="SAM_MT_PRMT"/>
    <property type="match status" value="1"/>
</dbReference>
<dbReference type="InterPro" id="IPR041698">
    <property type="entry name" value="Methyltransf_25"/>
</dbReference>
<dbReference type="InterPro" id="IPR029063">
    <property type="entry name" value="SAM-dependent_MTases_sf"/>
</dbReference>
<dbReference type="Pfam" id="PF22528">
    <property type="entry name" value="PRMT_C"/>
    <property type="match status" value="1"/>
</dbReference>
<evidence type="ECO:0000313" key="18">
    <source>
        <dbReference type="EMBL" id="RNJ59090.1"/>
    </source>
</evidence>
<feature type="domain" description="Methyltransferase" evidence="15">
    <location>
        <begin position="270"/>
        <end position="367"/>
    </location>
</feature>
<dbReference type="InterPro" id="IPR036236">
    <property type="entry name" value="Znf_C2H2_sf"/>
</dbReference>
<evidence type="ECO:0000256" key="13">
    <source>
        <dbReference type="SAM" id="Coils"/>
    </source>
</evidence>
<evidence type="ECO:0000256" key="5">
    <source>
        <dbReference type="ARBA" id="ARBA00022679"/>
    </source>
</evidence>